<evidence type="ECO:0000256" key="4">
    <source>
        <dbReference type="ARBA" id="ARBA00022679"/>
    </source>
</evidence>
<evidence type="ECO:0000256" key="1">
    <source>
        <dbReference type="ARBA" id="ARBA00001946"/>
    </source>
</evidence>
<evidence type="ECO:0000256" key="11">
    <source>
        <dbReference type="ARBA" id="ARBA00023209"/>
    </source>
</evidence>
<dbReference type="GO" id="GO:0046872">
    <property type="term" value="F:metal ion binding"/>
    <property type="evidence" value="ECO:0007669"/>
    <property type="project" value="UniProtKB-KW"/>
</dbReference>
<evidence type="ECO:0000313" key="15">
    <source>
        <dbReference type="Proteomes" id="UP000199230"/>
    </source>
</evidence>
<dbReference type="PANTHER" id="PTHR12358:SF106">
    <property type="entry name" value="LIPID KINASE YEGS"/>
    <property type="match status" value="1"/>
</dbReference>
<dbReference type="Proteomes" id="UP000199230">
    <property type="component" value="Unassembled WGS sequence"/>
</dbReference>
<organism evidence="14 15">
    <name type="scientific">Tindallia californiensis</name>
    <dbReference type="NCBI Taxonomy" id="159292"/>
    <lineage>
        <taxon>Bacteria</taxon>
        <taxon>Bacillati</taxon>
        <taxon>Bacillota</taxon>
        <taxon>Clostridia</taxon>
        <taxon>Peptostreptococcales</taxon>
        <taxon>Tindalliaceae</taxon>
        <taxon>Tindallia</taxon>
    </lineage>
</organism>
<dbReference type="InterPro" id="IPR050187">
    <property type="entry name" value="Lipid_Phosphate_FormReg"/>
</dbReference>
<dbReference type="Gene3D" id="2.60.200.40">
    <property type="match status" value="1"/>
</dbReference>
<evidence type="ECO:0000259" key="13">
    <source>
        <dbReference type="PROSITE" id="PS50146"/>
    </source>
</evidence>
<evidence type="ECO:0000313" key="14">
    <source>
        <dbReference type="EMBL" id="SDZ13438.1"/>
    </source>
</evidence>
<dbReference type="GO" id="GO:0016301">
    <property type="term" value="F:kinase activity"/>
    <property type="evidence" value="ECO:0007669"/>
    <property type="project" value="UniProtKB-KW"/>
</dbReference>
<dbReference type="Pfam" id="PF19279">
    <property type="entry name" value="YegS_C"/>
    <property type="match status" value="1"/>
</dbReference>
<evidence type="ECO:0000256" key="10">
    <source>
        <dbReference type="ARBA" id="ARBA00023098"/>
    </source>
</evidence>
<dbReference type="InterPro" id="IPR005218">
    <property type="entry name" value="Diacylglycerol/lipid_kinase"/>
</dbReference>
<keyword evidence="10" id="KW-0443">Lipid metabolism</keyword>
<dbReference type="GO" id="GO:0008654">
    <property type="term" value="P:phospholipid biosynthetic process"/>
    <property type="evidence" value="ECO:0007669"/>
    <property type="project" value="UniProtKB-KW"/>
</dbReference>
<name>A0A1H3QK81_9FIRM</name>
<dbReference type="Gene3D" id="3.40.50.10330">
    <property type="entry name" value="Probable inorganic polyphosphate/atp-NAD kinase, domain 1"/>
    <property type="match status" value="1"/>
</dbReference>
<keyword evidence="4" id="KW-0808">Transferase</keyword>
<evidence type="ECO:0000256" key="5">
    <source>
        <dbReference type="ARBA" id="ARBA00022723"/>
    </source>
</evidence>
<keyword evidence="8" id="KW-0067">ATP-binding</keyword>
<dbReference type="RefSeq" id="WP_093314973.1">
    <property type="nucleotide sequence ID" value="NZ_FNPV01000009.1"/>
</dbReference>
<evidence type="ECO:0000256" key="3">
    <source>
        <dbReference type="ARBA" id="ARBA00022516"/>
    </source>
</evidence>
<dbReference type="OrthoDB" id="9786026at2"/>
<gene>
    <name evidence="14" type="ORF">SAMN05192546_109125</name>
</gene>
<comment type="cofactor">
    <cofactor evidence="1">
        <name>Mg(2+)</name>
        <dbReference type="ChEBI" id="CHEBI:18420"/>
    </cofactor>
</comment>
<dbReference type="SMART" id="SM00046">
    <property type="entry name" value="DAGKc"/>
    <property type="match status" value="1"/>
</dbReference>
<evidence type="ECO:0000256" key="6">
    <source>
        <dbReference type="ARBA" id="ARBA00022741"/>
    </source>
</evidence>
<keyword evidence="7 14" id="KW-0418">Kinase</keyword>
<keyword evidence="6" id="KW-0547">Nucleotide-binding</keyword>
<dbReference type="EMBL" id="FNPV01000009">
    <property type="protein sequence ID" value="SDZ13438.1"/>
    <property type="molecule type" value="Genomic_DNA"/>
</dbReference>
<keyword evidence="15" id="KW-1185">Reference proteome</keyword>
<accession>A0A1H3QK81</accession>
<dbReference type="PANTHER" id="PTHR12358">
    <property type="entry name" value="SPHINGOSINE KINASE"/>
    <property type="match status" value="1"/>
</dbReference>
<dbReference type="InterPro" id="IPR016064">
    <property type="entry name" value="NAD/diacylglycerol_kinase_sf"/>
</dbReference>
<dbReference type="GO" id="GO:0005886">
    <property type="term" value="C:plasma membrane"/>
    <property type="evidence" value="ECO:0007669"/>
    <property type="project" value="TreeGrafter"/>
</dbReference>
<dbReference type="GO" id="GO:0005524">
    <property type="term" value="F:ATP binding"/>
    <property type="evidence" value="ECO:0007669"/>
    <property type="project" value="UniProtKB-KW"/>
</dbReference>
<evidence type="ECO:0000256" key="2">
    <source>
        <dbReference type="ARBA" id="ARBA00005983"/>
    </source>
</evidence>
<keyword evidence="3" id="KW-0444">Lipid biosynthesis</keyword>
<evidence type="ECO:0000256" key="7">
    <source>
        <dbReference type="ARBA" id="ARBA00022777"/>
    </source>
</evidence>
<evidence type="ECO:0000256" key="8">
    <source>
        <dbReference type="ARBA" id="ARBA00022840"/>
    </source>
</evidence>
<proteinExistence type="inferred from homology"/>
<evidence type="ECO:0000256" key="9">
    <source>
        <dbReference type="ARBA" id="ARBA00022842"/>
    </source>
</evidence>
<dbReference type="InterPro" id="IPR001206">
    <property type="entry name" value="Diacylglycerol_kinase_cat_dom"/>
</dbReference>
<keyword evidence="11" id="KW-0594">Phospholipid biosynthesis</keyword>
<evidence type="ECO:0000256" key="12">
    <source>
        <dbReference type="ARBA" id="ARBA00023264"/>
    </source>
</evidence>
<keyword evidence="5" id="KW-0479">Metal-binding</keyword>
<sequence length="293" mass="32554">MKAYHVIVNPNAGNGKGLSVQKKVQKYLESRGIEAHFYFTEKAGDAREMAKSLAPETVKVLGMIGGDGTYNEVLNGMTPGAYPLAVIPAGTGNDFCRMLTIDNWKKATETMIEGKCSMVDYGEVNQHRFLNIYSTGLDAAIANQANLWKGRYPGALVYTAALIRQVRRMKRYSYEVIWDHGEYKGEGVLVAIGNGAYYGGGMKICPRASLYDGKLDVCLLKPLSPWKLLLLFPSVFLGKHVSFQEIIYVQTKQVRLKVKEKVCAMNMDGEIYEAVQLDVNLVMGKLAFMIPKD</sequence>
<dbReference type="PROSITE" id="PS50146">
    <property type="entry name" value="DAGK"/>
    <property type="match status" value="1"/>
</dbReference>
<dbReference type="NCBIfam" id="TIGR00147">
    <property type="entry name" value="YegS/Rv2252/BmrU family lipid kinase"/>
    <property type="match status" value="1"/>
</dbReference>
<keyword evidence="12" id="KW-1208">Phospholipid metabolism</keyword>
<dbReference type="AlphaFoldDB" id="A0A1H3QK81"/>
<dbReference type="InterPro" id="IPR045540">
    <property type="entry name" value="YegS/DAGK_C"/>
</dbReference>
<reference evidence="14 15" key="1">
    <citation type="submission" date="2016-10" db="EMBL/GenBank/DDBJ databases">
        <authorList>
            <person name="de Groot N.N."/>
        </authorList>
    </citation>
    <scope>NUCLEOTIDE SEQUENCE [LARGE SCALE GENOMIC DNA]</scope>
    <source>
        <strain evidence="14 15">APO</strain>
    </source>
</reference>
<protein>
    <submittedName>
        <fullName evidence="14">Lipid kinase, YegS/Rv2252/BmrU family</fullName>
    </submittedName>
</protein>
<dbReference type="SUPFAM" id="SSF111331">
    <property type="entry name" value="NAD kinase/diacylglycerol kinase-like"/>
    <property type="match status" value="1"/>
</dbReference>
<feature type="domain" description="DAGKc" evidence="13">
    <location>
        <begin position="1"/>
        <end position="128"/>
    </location>
</feature>
<dbReference type="Pfam" id="PF00781">
    <property type="entry name" value="DAGK_cat"/>
    <property type="match status" value="1"/>
</dbReference>
<comment type="similarity">
    <text evidence="2">Belongs to the diacylglycerol/lipid kinase family.</text>
</comment>
<keyword evidence="9" id="KW-0460">Magnesium</keyword>
<dbReference type="InterPro" id="IPR017438">
    <property type="entry name" value="ATP-NAD_kinase_N"/>
</dbReference>
<dbReference type="STRING" id="159292.SAMN05192546_109125"/>